<gene>
    <name evidence="1" type="ORF">EJ06DRAFT_353206</name>
</gene>
<reference evidence="1" key="1">
    <citation type="journal article" date="2020" name="Stud. Mycol.">
        <title>101 Dothideomycetes genomes: a test case for predicting lifestyles and emergence of pathogens.</title>
        <authorList>
            <person name="Haridas S."/>
            <person name="Albert R."/>
            <person name="Binder M."/>
            <person name="Bloem J."/>
            <person name="Labutti K."/>
            <person name="Salamov A."/>
            <person name="Andreopoulos B."/>
            <person name="Baker S."/>
            <person name="Barry K."/>
            <person name="Bills G."/>
            <person name="Bluhm B."/>
            <person name="Cannon C."/>
            <person name="Castanera R."/>
            <person name="Culley D."/>
            <person name="Daum C."/>
            <person name="Ezra D."/>
            <person name="Gonzalez J."/>
            <person name="Henrissat B."/>
            <person name="Kuo A."/>
            <person name="Liang C."/>
            <person name="Lipzen A."/>
            <person name="Lutzoni F."/>
            <person name="Magnuson J."/>
            <person name="Mondo S."/>
            <person name="Nolan M."/>
            <person name="Ohm R."/>
            <person name="Pangilinan J."/>
            <person name="Park H.-J."/>
            <person name="Ramirez L."/>
            <person name="Alfaro M."/>
            <person name="Sun H."/>
            <person name="Tritt A."/>
            <person name="Yoshinaga Y."/>
            <person name="Zwiers L.-H."/>
            <person name="Turgeon B."/>
            <person name="Goodwin S."/>
            <person name="Spatafora J."/>
            <person name="Crous P."/>
            <person name="Grigoriev I."/>
        </authorList>
    </citation>
    <scope>NUCLEOTIDE SEQUENCE</scope>
    <source>
        <strain evidence="1">CBS 262.69</strain>
    </source>
</reference>
<organism evidence="1 2">
    <name type="scientific">Trichodelitschia bisporula</name>
    <dbReference type="NCBI Taxonomy" id="703511"/>
    <lineage>
        <taxon>Eukaryota</taxon>
        <taxon>Fungi</taxon>
        <taxon>Dikarya</taxon>
        <taxon>Ascomycota</taxon>
        <taxon>Pezizomycotina</taxon>
        <taxon>Dothideomycetes</taxon>
        <taxon>Dothideomycetes incertae sedis</taxon>
        <taxon>Phaeotrichales</taxon>
        <taxon>Phaeotrichaceae</taxon>
        <taxon>Trichodelitschia</taxon>
    </lineage>
</organism>
<sequence>MSRRDQRLLAGERLGREMGGERDCLRWGSWRVCCDYGKWRMVSSDGAMASALAFWVGFVSRNLGAKAVAEGGGRRRRGVQRNQLVWAGDCSANFVGRGG</sequence>
<name>A0A6G1I0N0_9PEZI</name>
<dbReference type="AlphaFoldDB" id="A0A6G1I0N0"/>
<dbReference type="EMBL" id="ML996692">
    <property type="protein sequence ID" value="KAF2401629.1"/>
    <property type="molecule type" value="Genomic_DNA"/>
</dbReference>
<evidence type="ECO:0000313" key="1">
    <source>
        <dbReference type="EMBL" id="KAF2401629.1"/>
    </source>
</evidence>
<evidence type="ECO:0000313" key="2">
    <source>
        <dbReference type="Proteomes" id="UP000799640"/>
    </source>
</evidence>
<proteinExistence type="predicted"/>
<dbReference type="Proteomes" id="UP000799640">
    <property type="component" value="Unassembled WGS sequence"/>
</dbReference>
<protein>
    <submittedName>
        <fullName evidence="1">Uncharacterized protein</fullName>
    </submittedName>
</protein>
<keyword evidence="2" id="KW-1185">Reference proteome</keyword>
<accession>A0A6G1I0N0</accession>